<dbReference type="Proteomes" id="UP001160148">
    <property type="component" value="Unassembled WGS sequence"/>
</dbReference>
<reference evidence="1 2" key="1">
    <citation type="submission" date="2023-01" db="EMBL/GenBank/DDBJ databases">
        <authorList>
            <person name="Whitehead M."/>
        </authorList>
    </citation>
    <scope>NUCLEOTIDE SEQUENCE [LARGE SCALE GENOMIC DNA]</scope>
</reference>
<keyword evidence="2" id="KW-1185">Reference proteome</keyword>
<name>A0AAV0WNA1_9HEMI</name>
<dbReference type="EMBL" id="CARXXK010000002">
    <property type="protein sequence ID" value="CAI6357087.1"/>
    <property type="molecule type" value="Genomic_DNA"/>
</dbReference>
<accession>A0AAV0WNA1</accession>
<organism evidence="1 2">
    <name type="scientific">Macrosiphum euphorbiae</name>
    <name type="common">potato aphid</name>
    <dbReference type="NCBI Taxonomy" id="13131"/>
    <lineage>
        <taxon>Eukaryota</taxon>
        <taxon>Metazoa</taxon>
        <taxon>Ecdysozoa</taxon>
        <taxon>Arthropoda</taxon>
        <taxon>Hexapoda</taxon>
        <taxon>Insecta</taxon>
        <taxon>Pterygota</taxon>
        <taxon>Neoptera</taxon>
        <taxon>Paraneoptera</taxon>
        <taxon>Hemiptera</taxon>
        <taxon>Sternorrhyncha</taxon>
        <taxon>Aphidomorpha</taxon>
        <taxon>Aphidoidea</taxon>
        <taxon>Aphididae</taxon>
        <taxon>Macrosiphini</taxon>
        <taxon>Macrosiphum</taxon>
    </lineage>
</organism>
<comment type="caution">
    <text evidence="1">The sequence shown here is derived from an EMBL/GenBank/DDBJ whole genome shotgun (WGS) entry which is preliminary data.</text>
</comment>
<evidence type="ECO:0000313" key="2">
    <source>
        <dbReference type="Proteomes" id="UP001160148"/>
    </source>
</evidence>
<proteinExistence type="predicted"/>
<dbReference type="AlphaFoldDB" id="A0AAV0WNA1"/>
<evidence type="ECO:0000313" key="1">
    <source>
        <dbReference type="EMBL" id="CAI6357087.1"/>
    </source>
</evidence>
<sequence>MPSTNESYLQAANIKIKINNFNITISSAYFPPNQPISEPKIHSFFHSLGNFLIIGGEAVRQLAVSFNTNEGEIQRKLHGLRNQHAG</sequence>
<protein>
    <submittedName>
        <fullName evidence="1">Uncharacterized protein</fullName>
    </submittedName>
</protein>
<gene>
    <name evidence="1" type="ORF">MEUPH1_LOCUS12752</name>
</gene>